<proteinExistence type="predicted"/>
<dbReference type="EMBL" id="AP019782">
    <property type="protein sequence ID" value="BBL72175.1"/>
    <property type="molecule type" value="Genomic_DNA"/>
</dbReference>
<reference evidence="2" key="1">
    <citation type="submission" date="2019-06" db="EMBL/GenBank/DDBJ databases">
        <title>Complete genome sequence of Methylogaea oryzae strain JCM16910.</title>
        <authorList>
            <person name="Asakawa S."/>
        </authorList>
    </citation>
    <scope>NUCLEOTIDE SEQUENCE</scope>
    <source>
        <strain evidence="2">E10</strain>
    </source>
</reference>
<dbReference type="InterPro" id="IPR008869">
    <property type="entry name" value="MlaC/ttg2D"/>
</dbReference>
<evidence type="ECO:0008006" key="4">
    <source>
        <dbReference type="Google" id="ProtNLM"/>
    </source>
</evidence>
<dbReference type="PANTHER" id="PTHR36573:SF1">
    <property type="entry name" value="INTERMEMBRANE PHOSPHOLIPID TRANSPORT SYSTEM BINDING PROTEIN MLAC"/>
    <property type="match status" value="1"/>
</dbReference>
<evidence type="ECO:0000313" key="2">
    <source>
        <dbReference type="EMBL" id="BBL72175.1"/>
    </source>
</evidence>
<organism evidence="2 3">
    <name type="scientific">Methylogaea oryzae</name>
    <dbReference type="NCBI Taxonomy" id="1295382"/>
    <lineage>
        <taxon>Bacteria</taxon>
        <taxon>Pseudomonadati</taxon>
        <taxon>Pseudomonadota</taxon>
        <taxon>Gammaproteobacteria</taxon>
        <taxon>Methylococcales</taxon>
        <taxon>Methylococcaceae</taxon>
        <taxon>Methylogaea</taxon>
    </lineage>
</organism>
<protein>
    <recommendedName>
        <fullName evidence="4">Hopanoid biosynthesis protein HpnM</fullName>
    </recommendedName>
</protein>
<dbReference type="Proteomes" id="UP000824988">
    <property type="component" value="Chromosome"/>
</dbReference>
<dbReference type="KEGG" id="moz:MoryE10_27810"/>
<keyword evidence="3" id="KW-1185">Reference proteome</keyword>
<dbReference type="Gene3D" id="3.10.450.710">
    <property type="entry name" value="Tgt2/MlaC"/>
    <property type="match status" value="1"/>
</dbReference>
<dbReference type="InterPro" id="IPR042245">
    <property type="entry name" value="Tgt2/MlaC_sf"/>
</dbReference>
<sequence length="203" mass="22545">MRKLILAVLLLGTSCLAMGEENSGAREPVIKLDNALISAMKNAKSLGYEGRQKALSPVVLETHDFEAISKLAIGMTRWKALSDPEKAELVKKLTEYSIATYAAQFDSYAGEEFKFDSEEAKGKFVTVRYNLTAPGEPVHKFEYVMNKAGDQWRIINIVVDGISDLATKRAQYEHIIEAEGFGKLLEKLSEKIADYAKSRAHPS</sequence>
<feature type="chain" id="PRO_5034838937" description="Hopanoid biosynthesis protein HpnM" evidence="1">
    <location>
        <begin position="20"/>
        <end position="203"/>
    </location>
</feature>
<dbReference type="InterPro" id="IPR017842">
    <property type="entry name" value="Hopanoid_biosyn-assoc_HpnM"/>
</dbReference>
<dbReference type="AlphaFoldDB" id="A0A8D4VTT2"/>
<dbReference type="PANTHER" id="PTHR36573">
    <property type="entry name" value="INTERMEMBRANE PHOSPHOLIPID TRANSPORT SYSTEM BINDING PROTEIN MLAC"/>
    <property type="match status" value="1"/>
</dbReference>
<evidence type="ECO:0000313" key="3">
    <source>
        <dbReference type="Proteomes" id="UP000824988"/>
    </source>
</evidence>
<dbReference type="NCBIfam" id="TIGR03481">
    <property type="entry name" value="HpnM"/>
    <property type="match status" value="1"/>
</dbReference>
<gene>
    <name evidence="2" type="ORF">MoryE10_27810</name>
</gene>
<accession>A0A8D4VTT2</accession>
<dbReference type="RefSeq" id="WP_156302416.1">
    <property type="nucleotide sequence ID" value="NZ_AP019782.1"/>
</dbReference>
<keyword evidence="1" id="KW-0732">Signal</keyword>
<evidence type="ECO:0000256" key="1">
    <source>
        <dbReference type="SAM" id="SignalP"/>
    </source>
</evidence>
<feature type="signal peptide" evidence="1">
    <location>
        <begin position="1"/>
        <end position="19"/>
    </location>
</feature>
<name>A0A8D4VTT2_9GAMM</name>
<dbReference type="Pfam" id="PF05494">
    <property type="entry name" value="MlaC"/>
    <property type="match status" value="1"/>
</dbReference>
<dbReference type="PROSITE" id="PS51257">
    <property type="entry name" value="PROKAR_LIPOPROTEIN"/>
    <property type="match status" value="1"/>
</dbReference>